<dbReference type="HOGENOM" id="CLU_2172290_0_0_1"/>
<dbReference type="EMBL" id="DS178288">
    <property type="protein sequence ID" value="EFP83939.2"/>
    <property type="molecule type" value="Genomic_DNA"/>
</dbReference>
<evidence type="ECO:0000313" key="2">
    <source>
        <dbReference type="EMBL" id="EFP83939.2"/>
    </source>
</evidence>
<dbReference type="VEuPathDB" id="FungiDB:PGTG_09652"/>
<evidence type="ECO:0000313" key="3">
    <source>
        <dbReference type="Proteomes" id="UP000008783"/>
    </source>
</evidence>
<evidence type="ECO:0000259" key="1">
    <source>
        <dbReference type="Pfam" id="PF13961"/>
    </source>
</evidence>
<dbReference type="RefSeq" id="XP_003328358.2">
    <property type="nucleotide sequence ID" value="XM_003328310.2"/>
</dbReference>
<organism evidence="2 3">
    <name type="scientific">Puccinia graminis f. sp. tritici (strain CRL 75-36-700-3 / race SCCL)</name>
    <name type="common">Black stem rust fungus</name>
    <dbReference type="NCBI Taxonomy" id="418459"/>
    <lineage>
        <taxon>Eukaryota</taxon>
        <taxon>Fungi</taxon>
        <taxon>Dikarya</taxon>
        <taxon>Basidiomycota</taxon>
        <taxon>Pucciniomycotina</taxon>
        <taxon>Pucciniomycetes</taxon>
        <taxon>Pucciniales</taxon>
        <taxon>Pucciniaceae</taxon>
        <taxon>Puccinia</taxon>
    </lineage>
</organism>
<protein>
    <recommendedName>
        <fullName evidence="1">DUF4219 domain-containing protein</fullName>
    </recommendedName>
</protein>
<dbReference type="Proteomes" id="UP000008783">
    <property type="component" value="Unassembled WGS sequence"/>
</dbReference>
<dbReference type="AlphaFoldDB" id="E3KI14"/>
<name>E3KI14_PUCGT</name>
<dbReference type="InParanoid" id="E3KI14"/>
<dbReference type="KEGG" id="pgr:PGTG_09652"/>
<sequence length="110" mass="12486">MSDTKENKPKLVATNIPKLDDDNYESWSGRMEVYLKAKKLWPFVGGSEIPSESKRHEAAHLLISHLGDGTYDACVTRDNRDKPSALWTAITKQYASESANNKGRVWLKFM</sequence>
<dbReference type="Pfam" id="PF13961">
    <property type="entry name" value="DUF4219"/>
    <property type="match status" value="1"/>
</dbReference>
<dbReference type="OrthoDB" id="2501395at2759"/>
<feature type="domain" description="DUF4219" evidence="1">
    <location>
        <begin position="19"/>
        <end position="44"/>
    </location>
</feature>
<keyword evidence="3" id="KW-1185">Reference proteome</keyword>
<reference key="1">
    <citation type="submission" date="2007-01" db="EMBL/GenBank/DDBJ databases">
        <title>The Genome Sequence of Puccinia graminis f. sp. tritici Strain CRL 75-36-700-3.</title>
        <authorList>
            <consortium name="The Broad Institute Genome Sequencing Platform"/>
            <person name="Birren B."/>
            <person name="Lander E."/>
            <person name="Galagan J."/>
            <person name="Nusbaum C."/>
            <person name="Devon K."/>
            <person name="Cuomo C."/>
            <person name="Jaffe D."/>
            <person name="Butler J."/>
            <person name="Alvarez P."/>
            <person name="Gnerre S."/>
            <person name="Grabherr M."/>
            <person name="Mauceli E."/>
            <person name="Brockman W."/>
            <person name="Young S."/>
            <person name="LaButti K."/>
            <person name="Sykes S."/>
            <person name="DeCaprio D."/>
            <person name="Crawford M."/>
            <person name="Koehrsen M."/>
            <person name="Engels R."/>
            <person name="Montgomery P."/>
            <person name="Pearson M."/>
            <person name="Howarth C."/>
            <person name="Larson L."/>
            <person name="White J."/>
            <person name="Zeng Q."/>
            <person name="Kodira C."/>
            <person name="Yandava C."/>
            <person name="Alvarado L."/>
            <person name="O'Leary S."/>
            <person name="Szabo L."/>
            <person name="Dean R."/>
            <person name="Schein J."/>
        </authorList>
    </citation>
    <scope>NUCLEOTIDE SEQUENCE</scope>
    <source>
        <strain>CRL 75-36-700-3</strain>
    </source>
</reference>
<accession>E3KI14</accession>
<dbReference type="GeneID" id="10532631"/>
<proteinExistence type="predicted"/>
<reference evidence="3" key="2">
    <citation type="journal article" date="2011" name="Proc. Natl. Acad. Sci. U.S.A.">
        <title>Obligate biotrophy features unraveled by the genomic analysis of rust fungi.</title>
        <authorList>
            <person name="Duplessis S."/>
            <person name="Cuomo C.A."/>
            <person name="Lin Y.-C."/>
            <person name="Aerts A."/>
            <person name="Tisserant E."/>
            <person name="Veneault-Fourrey C."/>
            <person name="Joly D.L."/>
            <person name="Hacquard S."/>
            <person name="Amselem J."/>
            <person name="Cantarel B.L."/>
            <person name="Chiu R."/>
            <person name="Coutinho P.M."/>
            <person name="Feau N."/>
            <person name="Field M."/>
            <person name="Frey P."/>
            <person name="Gelhaye E."/>
            <person name="Goldberg J."/>
            <person name="Grabherr M.G."/>
            <person name="Kodira C.D."/>
            <person name="Kohler A."/>
            <person name="Kuees U."/>
            <person name="Lindquist E.A."/>
            <person name="Lucas S.M."/>
            <person name="Mago R."/>
            <person name="Mauceli E."/>
            <person name="Morin E."/>
            <person name="Murat C."/>
            <person name="Pangilinan J.L."/>
            <person name="Park R."/>
            <person name="Pearson M."/>
            <person name="Quesneville H."/>
            <person name="Rouhier N."/>
            <person name="Sakthikumar S."/>
            <person name="Salamov A.A."/>
            <person name="Schmutz J."/>
            <person name="Selles B."/>
            <person name="Shapiro H."/>
            <person name="Tanguay P."/>
            <person name="Tuskan G.A."/>
            <person name="Henrissat B."/>
            <person name="Van de Peer Y."/>
            <person name="Rouze P."/>
            <person name="Ellis J.G."/>
            <person name="Dodds P.N."/>
            <person name="Schein J.E."/>
            <person name="Zhong S."/>
            <person name="Hamelin R.C."/>
            <person name="Grigoriev I.V."/>
            <person name="Szabo L.J."/>
            <person name="Martin F."/>
        </authorList>
    </citation>
    <scope>NUCLEOTIDE SEQUENCE [LARGE SCALE GENOMIC DNA]</scope>
    <source>
        <strain evidence="3">CRL 75-36-700-3 / race SCCL</strain>
    </source>
</reference>
<gene>
    <name evidence="2" type="ORF">PGTG_09652</name>
</gene>
<dbReference type="InterPro" id="IPR025314">
    <property type="entry name" value="DUF4219"/>
</dbReference>